<dbReference type="Gene3D" id="3.30.160.60">
    <property type="entry name" value="Classic Zinc Finger"/>
    <property type="match status" value="1"/>
</dbReference>
<evidence type="ECO:0000256" key="2">
    <source>
        <dbReference type="ARBA" id="ARBA00022723"/>
    </source>
</evidence>
<feature type="domain" description="B box-type" evidence="11">
    <location>
        <begin position="63"/>
        <end position="110"/>
    </location>
</feature>
<feature type="domain" description="B box-type" evidence="11">
    <location>
        <begin position="1"/>
        <end position="47"/>
    </location>
</feature>
<keyword evidence="8" id="KW-0539">Nucleus</keyword>
<comment type="caution">
    <text evidence="12">The sequence shown here is derived from an EMBL/GenBank/DDBJ whole genome shotgun (WGS) entry which is preliminary data.</text>
</comment>
<sequence>MQVRCDVCGAAPAAVLCCADEAALCSACDRRVHRANKLAHKHRRIPLLQPASGNDDSDAAANATAPLCDVCKERRGLVFCVEDRAILCPDCDDPIHSANDLTAKHTRFLLVGAKLSAALVDQVPPSPDDDDDCGRGNGAACEPDAVPVLGAQGSCAAKASALESGGVGGGSSISDYLTNICPGWRVDDLLFDDPAFSAASKAGYSDDGHEQVPSLDADLFDVVAGGRPGKRGGAWSGGGPLCFDKVPASVVVLPTAAKQQQGCVRERSWNSDSDSDVFAVPEFPQPPPPKKARPAPAPTFWCF</sequence>
<keyword evidence="3" id="KW-0677">Repeat</keyword>
<dbReference type="Proteomes" id="UP000604825">
    <property type="component" value="Unassembled WGS sequence"/>
</dbReference>
<dbReference type="InterPro" id="IPR051979">
    <property type="entry name" value="B-box_zinc_finger"/>
</dbReference>
<evidence type="ECO:0000256" key="5">
    <source>
        <dbReference type="ARBA" id="ARBA00022833"/>
    </source>
</evidence>
<dbReference type="GO" id="GO:0008270">
    <property type="term" value="F:zinc ion binding"/>
    <property type="evidence" value="ECO:0007669"/>
    <property type="project" value="UniProtKB-KW"/>
</dbReference>
<dbReference type="Pfam" id="PF00643">
    <property type="entry name" value="zf-B_box"/>
    <property type="match status" value="2"/>
</dbReference>
<dbReference type="OrthoDB" id="153872at2759"/>
<keyword evidence="13" id="KW-1185">Reference proteome</keyword>
<evidence type="ECO:0000313" key="13">
    <source>
        <dbReference type="Proteomes" id="UP000604825"/>
    </source>
</evidence>
<keyword evidence="4 9" id="KW-0863">Zinc-finger</keyword>
<dbReference type="SMART" id="SM00336">
    <property type="entry name" value="BBOX"/>
    <property type="match status" value="2"/>
</dbReference>
<evidence type="ECO:0000256" key="3">
    <source>
        <dbReference type="ARBA" id="ARBA00022737"/>
    </source>
</evidence>
<evidence type="ECO:0000256" key="4">
    <source>
        <dbReference type="ARBA" id="ARBA00022771"/>
    </source>
</evidence>
<keyword evidence="7" id="KW-0804">Transcription</keyword>
<organism evidence="12 13">
    <name type="scientific">Miscanthus lutarioriparius</name>
    <dbReference type="NCBI Taxonomy" id="422564"/>
    <lineage>
        <taxon>Eukaryota</taxon>
        <taxon>Viridiplantae</taxon>
        <taxon>Streptophyta</taxon>
        <taxon>Embryophyta</taxon>
        <taxon>Tracheophyta</taxon>
        <taxon>Spermatophyta</taxon>
        <taxon>Magnoliopsida</taxon>
        <taxon>Liliopsida</taxon>
        <taxon>Poales</taxon>
        <taxon>Poaceae</taxon>
        <taxon>PACMAD clade</taxon>
        <taxon>Panicoideae</taxon>
        <taxon>Andropogonodae</taxon>
        <taxon>Andropogoneae</taxon>
        <taxon>Saccharinae</taxon>
        <taxon>Miscanthus</taxon>
    </lineage>
</organism>
<dbReference type="PANTHER" id="PTHR31832:SF83">
    <property type="entry name" value="OS06G0713000 PROTEIN"/>
    <property type="match status" value="1"/>
</dbReference>
<evidence type="ECO:0000256" key="7">
    <source>
        <dbReference type="ARBA" id="ARBA00023163"/>
    </source>
</evidence>
<evidence type="ECO:0000256" key="8">
    <source>
        <dbReference type="ARBA" id="ARBA00023242"/>
    </source>
</evidence>
<dbReference type="AlphaFoldDB" id="A0A811S404"/>
<evidence type="ECO:0000313" key="12">
    <source>
        <dbReference type="EMBL" id="CAD6335406.1"/>
    </source>
</evidence>
<gene>
    <name evidence="12" type="ORF">NCGR_LOCUS59504</name>
</gene>
<comment type="subcellular location">
    <subcellularLocation>
        <location evidence="1">Nucleus</location>
    </subcellularLocation>
</comment>
<proteinExistence type="predicted"/>
<keyword evidence="5" id="KW-0862">Zinc</keyword>
<dbReference type="GO" id="GO:0009640">
    <property type="term" value="P:photomorphogenesis"/>
    <property type="evidence" value="ECO:0007669"/>
    <property type="project" value="TreeGrafter"/>
</dbReference>
<dbReference type="PROSITE" id="PS50119">
    <property type="entry name" value="ZF_BBOX"/>
    <property type="match status" value="2"/>
</dbReference>
<dbReference type="PANTHER" id="PTHR31832">
    <property type="entry name" value="B-BOX ZINC FINGER PROTEIN 22"/>
    <property type="match status" value="1"/>
</dbReference>
<evidence type="ECO:0000256" key="9">
    <source>
        <dbReference type="PROSITE-ProRule" id="PRU00024"/>
    </source>
</evidence>
<reference evidence="12" key="1">
    <citation type="submission" date="2020-10" db="EMBL/GenBank/DDBJ databases">
        <authorList>
            <person name="Han B."/>
            <person name="Lu T."/>
            <person name="Zhao Q."/>
            <person name="Huang X."/>
            <person name="Zhao Y."/>
        </authorList>
    </citation>
    <scope>NUCLEOTIDE SEQUENCE</scope>
</reference>
<evidence type="ECO:0000256" key="1">
    <source>
        <dbReference type="ARBA" id="ARBA00004123"/>
    </source>
</evidence>
<dbReference type="InterPro" id="IPR049808">
    <property type="entry name" value="CONSTANS-like_Bbox1"/>
</dbReference>
<keyword evidence="6" id="KW-0805">Transcription regulation</keyword>
<dbReference type="GO" id="GO:0005634">
    <property type="term" value="C:nucleus"/>
    <property type="evidence" value="ECO:0007669"/>
    <property type="project" value="UniProtKB-SubCell"/>
</dbReference>
<keyword evidence="2" id="KW-0479">Metal-binding</keyword>
<dbReference type="InterPro" id="IPR000315">
    <property type="entry name" value="Znf_B-box"/>
</dbReference>
<feature type="region of interest" description="Disordered" evidence="10">
    <location>
        <begin position="267"/>
        <end position="298"/>
    </location>
</feature>
<dbReference type="GO" id="GO:0006355">
    <property type="term" value="P:regulation of DNA-templated transcription"/>
    <property type="evidence" value="ECO:0007669"/>
    <property type="project" value="TreeGrafter"/>
</dbReference>
<evidence type="ECO:0000256" key="6">
    <source>
        <dbReference type="ARBA" id="ARBA00023015"/>
    </source>
</evidence>
<accession>A0A811S404</accession>
<dbReference type="EMBL" id="CAJGYO010000018">
    <property type="protein sequence ID" value="CAD6335406.1"/>
    <property type="molecule type" value="Genomic_DNA"/>
</dbReference>
<evidence type="ECO:0000256" key="10">
    <source>
        <dbReference type="SAM" id="MobiDB-lite"/>
    </source>
</evidence>
<dbReference type="CDD" id="cd19821">
    <property type="entry name" value="Bbox1_BBX-like"/>
    <property type="match status" value="2"/>
</dbReference>
<protein>
    <recommendedName>
        <fullName evidence="11">B box-type domain-containing protein</fullName>
    </recommendedName>
</protein>
<evidence type="ECO:0000259" key="11">
    <source>
        <dbReference type="PROSITE" id="PS50119"/>
    </source>
</evidence>
<name>A0A811S404_9POAL</name>